<dbReference type="RefSeq" id="WP_076951728.1">
    <property type="nucleotide sequence ID" value="NZ_MNPW01000005.1"/>
</dbReference>
<feature type="chain" id="PRO_5010703752" description="Fimbrial-type adhesion domain-containing protein" evidence="5">
    <location>
        <begin position="23"/>
        <end position="317"/>
    </location>
</feature>
<dbReference type="AlphaFoldDB" id="A0A1V2K9P1"/>
<dbReference type="InterPro" id="IPR036937">
    <property type="entry name" value="Adhesion_dom_fimbrial_sf"/>
</dbReference>
<dbReference type="SUPFAM" id="SSF49401">
    <property type="entry name" value="Bacterial adhesins"/>
    <property type="match status" value="1"/>
</dbReference>
<evidence type="ECO:0000259" key="6">
    <source>
        <dbReference type="Pfam" id="PF00419"/>
    </source>
</evidence>
<proteinExistence type="inferred from homology"/>
<comment type="caution">
    <text evidence="7">The sequence shown here is derived from an EMBL/GenBank/DDBJ whole genome shotgun (WGS) entry which is preliminary data.</text>
</comment>
<accession>A0A1V2K9P1</accession>
<dbReference type="Gene3D" id="2.60.40.1090">
    <property type="entry name" value="Fimbrial-type adhesion domain"/>
    <property type="match status" value="1"/>
</dbReference>
<dbReference type="PANTHER" id="PTHR33420:SF3">
    <property type="entry name" value="FIMBRIAL SUBUNIT ELFA"/>
    <property type="match status" value="1"/>
</dbReference>
<evidence type="ECO:0000256" key="5">
    <source>
        <dbReference type="SAM" id="SignalP"/>
    </source>
</evidence>
<dbReference type="InterPro" id="IPR000259">
    <property type="entry name" value="Adhesion_dom_fimbrial"/>
</dbReference>
<evidence type="ECO:0000256" key="3">
    <source>
        <dbReference type="ARBA" id="ARBA00022729"/>
    </source>
</evidence>
<sequence length="317" mass="33075">MKYSTQLLLALLACGLSITAQAACDRYPMSTHSLSLPSVIEVPDSLPVGSIILRKAFDGVAPGFTITCPTATLRQFAGHWYELVAVPGAGISAHLTYVPGVAVNVMVRDASGLVYPHSLASASQVMPAGSTHYSNVSAEAIFYKVAPVESATLHATNWLYERWATNQGYFSLSLVTSTRFVKPTATCDLAAGDVNRTVALPTVRVGDFRTATSAGATPFDLSANCSNASNVTFRFSGTAASGDASRFANTGSAGGLALWLYARSNNTTITPSGTDSSRTVTVSNNRAVLPLGAAYFKTGTVGQGTFASTATVSITYN</sequence>
<dbReference type="OrthoDB" id="7010164at2"/>
<dbReference type="GO" id="GO:0009289">
    <property type="term" value="C:pilus"/>
    <property type="evidence" value="ECO:0007669"/>
    <property type="project" value="UniProtKB-SubCell"/>
</dbReference>
<dbReference type="EMBL" id="MNPW01000005">
    <property type="protein sequence ID" value="ONH54418.1"/>
    <property type="molecule type" value="Genomic_DNA"/>
</dbReference>
<dbReference type="GO" id="GO:0043709">
    <property type="term" value="P:cell adhesion involved in single-species biofilm formation"/>
    <property type="evidence" value="ECO:0007669"/>
    <property type="project" value="TreeGrafter"/>
</dbReference>
<feature type="domain" description="Fimbrial-type adhesion" evidence="6">
    <location>
        <begin position="184"/>
        <end position="316"/>
    </location>
</feature>
<gene>
    <name evidence="7" type="ORF">BLL36_12135</name>
</gene>
<evidence type="ECO:0000256" key="2">
    <source>
        <dbReference type="ARBA" id="ARBA00006671"/>
    </source>
</evidence>
<dbReference type="Pfam" id="PF00419">
    <property type="entry name" value="Fimbrial"/>
    <property type="match status" value="1"/>
</dbReference>
<name>A0A1V2K9P1_PSECE</name>
<dbReference type="InterPro" id="IPR008966">
    <property type="entry name" value="Adhesion_dom_sf"/>
</dbReference>
<reference evidence="7 8" key="1">
    <citation type="submission" date="2016-10" db="EMBL/GenBank/DDBJ databases">
        <title>Pseudomonas lactis sp. nov. and Pseudomonas paralactis sp. nov., isolated from bovine raw milk.</title>
        <authorList>
            <person name="Von Neubeck M."/>
            <person name="Huptas C."/>
            <person name="Glueck C."/>
            <person name="Krewinkel M."/>
            <person name="Stoeckel M."/>
            <person name="Stressler T."/>
            <person name="Fischer L."/>
            <person name="Hinrichs J."/>
            <person name="Scherer S."/>
            <person name="Wenning M."/>
        </authorList>
    </citation>
    <scope>NUCLEOTIDE SEQUENCE [LARGE SCALE GENOMIC DNA]</scope>
    <source>
        <strain evidence="7 8">DSM 17516</strain>
    </source>
</reference>
<evidence type="ECO:0000256" key="4">
    <source>
        <dbReference type="ARBA" id="ARBA00023263"/>
    </source>
</evidence>
<evidence type="ECO:0000313" key="8">
    <source>
        <dbReference type="Proteomes" id="UP000189295"/>
    </source>
</evidence>
<organism evidence="7 8">
    <name type="scientific">Pseudomonas cedrina subsp. cedrina</name>
    <dbReference type="NCBI Taxonomy" id="76762"/>
    <lineage>
        <taxon>Bacteria</taxon>
        <taxon>Pseudomonadati</taxon>
        <taxon>Pseudomonadota</taxon>
        <taxon>Gammaproteobacteria</taxon>
        <taxon>Pseudomonadales</taxon>
        <taxon>Pseudomonadaceae</taxon>
        <taxon>Pseudomonas</taxon>
    </lineage>
</organism>
<keyword evidence="4" id="KW-0281">Fimbrium</keyword>
<evidence type="ECO:0000256" key="1">
    <source>
        <dbReference type="ARBA" id="ARBA00004561"/>
    </source>
</evidence>
<evidence type="ECO:0000313" key="7">
    <source>
        <dbReference type="EMBL" id="ONH54418.1"/>
    </source>
</evidence>
<protein>
    <recommendedName>
        <fullName evidence="6">Fimbrial-type adhesion domain-containing protein</fullName>
    </recommendedName>
</protein>
<comment type="subcellular location">
    <subcellularLocation>
        <location evidence="1">Fimbrium</location>
    </subcellularLocation>
</comment>
<dbReference type="Gene3D" id="2.60.40.3310">
    <property type="match status" value="1"/>
</dbReference>
<dbReference type="PANTHER" id="PTHR33420">
    <property type="entry name" value="FIMBRIAL SUBUNIT ELFA-RELATED"/>
    <property type="match status" value="1"/>
</dbReference>
<comment type="similarity">
    <text evidence="2">Belongs to the fimbrial protein family.</text>
</comment>
<dbReference type="InterPro" id="IPR050263">
    <property type="entry name" value="Bact_Fimbrial_Adh_Pro"/>
</dbReference>
<feature type="signal peptide" evidence="5">
    <location>
        <begin position="1"/>
        <end position="22"/>
    </location>
</feature>
<dbReference type="Proteomes" id="UP000189295">
    <property type="component" value="Unassembled WGS sequence"/>
</dbReference>
<keyword evidence="3 5" id="KW-0732">Signal</keyword>